<dbReference type="InterPro" id="IPR001387">
    <property type="entry name" value="Cro/C1-type_HTH"/>
</dbReference>
<evidence type="ECO:0008006" key="3">
    <source>
        <dbReference type="Google" id="ProtNLM"/>
    </source>
</evidence>
<organism evidence="1 2">
    <name type="scientific">Adhaeribacter rhizoryzae</name>
    <dbReference type="NCBI Taxonomy" id="2607907"/>
    <lineage>
        <taxon>Bacteria</taxon>
        <taxon>Pseudomonadati</taxon>
        <taxon>Bacteroidota</taxon>
        <taxon>Cytophagia</taxon>
        <taxon>Cytophagales</taxon>
        <taxon>Hymenobacteraceae</taxon>
        <taxon>Adhaeribacter</taxon>
    </lineage>
</organism>
<dbReference type="Proteomes" id="UP000323426">
    <property type="component" value="Unassembled WGS sequence"/>
</dbReference>
<name>A0A5M6D5G1_9BACT</name>
<dbReference type="EMBL" id="VWSF01000019">
    <property type="protein sequence ID" value="KAA5541986.1"/>
    <property type="molecule type" value="Genomic_DNA"/>
</dbReference>
<proteinExistence type="predicted"/>
<keyword evidence="2" id="KW-1185">Reference proteome</keyword>
<comment type="caution">
    <text evidence="1">The sequence shown here is derived from an EMBL/GenBank/DDBJ whole genome shotgun (WGS) entry which is preliminary data.</text>
</comment>
<dbReference type="AlphaFoldDB" id="A0A5M6D5G1"/>
<dbReference type="RefSeq" id="WP_150091126.1">
    <property type="nucleotide sequence ID" value="NZ_VWSF01000019.1"/>
</dbReference>
<protein>
    <recommendedName>
        <fullName evidence="3">XRE family transcriptional regulator</fullName>
    </recommendedName>
</protein>
<accession>A0A5M6D5G1</accession>
<sequence>MENKEEVIDNIPSRNTGITIDKAEFQLVVGKRLAEIRNAIKPKLSQVRLANYTNLNQNIIQRIETGGGTIDNLLVMLNYYLKEDYNLNYILAEDNSVFTEKLRPQDKVENINDYFELPE</sequence>
<dbReference type="Gene3D" id="1.10.260.40">
    <property type="entry name" value="lambda repressor-like DNA-binding domains"/>
    <property type="match status" value="1"/>
</dbReference>
<dbReference type="CDD" id="cd00093">
    <property type="entry name" value="HTH_XRE"/>
    <property type="match status" value="1"/>
</dbReference>
<evidence type="ECO:0000313" key="2">
    <source>
        <dbReference type="Proteomes" id="UP000323426"/>
    </source>
</evidence>
<reference evidence="1 2" key="1">
    <citation type="submission" date="2019-09" db="EMBL/GenBank/DDBJ databases">
        <title>Genome sequence and assembly of Adhaeribacter sp.</title>
        <authorList>
            <person name="Chhetri G."/>
        </authorList>
    </citation>
    <scope>NUCLEOTIDE SEQUENCE [LARGE SCALE GENOMIC DNA]</scope>
    <source>
        <strain evidence="1 2">DK36</strain>
    </source>
</reference>
<gene>
    <name evidence="1" type="ORF">F0145_19560</name>
</gene>
<evidence type="ECO:0000313" key="1">
    <source>
        <dbReference type="EMBL" id="KAA5541986.1"/>
    </source>
</evidence>
<dbReference type="InterPro" id="IPR010982">
    <property type="entry name" value="Lambda_DNA-bd_dom_sf"/>
</dbReference>
<dbReference type="GO" id="GO:0003677">
    <property type="term" value="F:DNA binding"/>
    <property type="evidence" value="ECO:0007669"/>
    <property type="project" value="InterPro"/>
</dbReference>
<dbReference type="SUPFAM" id="SSF47413">
    <property type="entry name" value="lambda repressor-like DNA-binding domains"/>
    <property type="match status" value="1"/>
</dbReference>